<evidence type="ECO:0000313" key="3">
    <source>
        <dbReference type="Proteomes" id="UP000380867"/>
    </source>
</evidence>
<dbReference type="EMBL" id="SDPQ02000003">
    <property type="protein sequence ID" value="KAA1395467.1"/>
    <property type="molecule type" value="Genomic_DNA"/>
</dbReference>
<organism evidence="2 3">
    <name type="scientific">Aeromicrobium ginsengisoli</name>
    <dbReference type="NCBI Taxonomy" id="363867"/>
    <lineage>
        <taxon>Bacteria</taxon>
        <taxon>Bacillati</taxon>
        <taxon>Actinomycetota</taxon>
        <taxon>Actinomycetes</taxon>
        <taxon>Propionibacteriales</taxon>
        <taxon>Nocardioidaceae</taxon>
        <taxon>Aeromicrobium</taxon>
    </lineage>
</organism>
<gene>
    <name evidence="2" type="ORF">ESP70_015025</name>
</gene>
<dbReference type="AlphaFoldDB" id="A0A5M4FB22"/>
<dbReference type="RefSeq" id="WP_149690132.1">
    <property type="nucleotide sequence ID" value="NZ_SDPQ02000003.1"/>
</dbReference>
<dbReference type="Proteomes" id="UP000380867">
    <property type="component" value="Unassembled WGS sequence"/>
</dbReference>
<proteinExistence type="predicted"/>
<evidence type="ECO:0008006" key="4">
    <source>
        <dbReference type="Google" id="ProtNLM"/>
    </source>
</evidence>
<dbReference type="OrthoDB" id="220114at2"/>
<feature type="chain" id="PRO_5024466994" description="Peptidase M11 gametolysin domain-containing protein" evidence="1">
    <location>
        <begin position="28"/>
        <end position="668"/>
    </location>
</feature>
<reference evidence="2" key="1">
    <citation type="submission" date="2019-09" db="EMBL/GenBank/DDBJ databases">
        <authorList>
            <person name="Li J."/>
        </authorList>
    </citation>
    <scope>NUCLEOTIDE SEQUENCE [LARGE SCALE GENOMIC DNA]</scope>
    <source>
        <strain evidence="2">JCM 14732</strain>
    </source>
</reference>
<name>A0A5M4FB22_9ACTN</name>
<accession>A0A5M4FB22</accession>
<evidence type="ECO:0000256" key="1">
    <source>
        <dbReference type="SAM" id="SignalP"/>
    </source>
</evidence>
<evidence type="ECO:0000313" key="2">
    <source>
        <dbReference type="EMBL" id="KAA1395467.1"/>
    </source>
</evidence>
<sequence>MRTRLALAAVLSWFVAATLVGPGPAMAAPTAAAPAGRHYEDPRYADHAAVAVDGTLIQTEIDQFGTSPASSTAYAVRIDDGTLVPVSVTSELPANSRFRGELAITGHASKALKAKGLMPAAGRTIDEDTSAGSIALTAAAQGAALPVAEATVTAPAVAAAPTPQTHRAYVAKLTDQGSVDGSDAEIGAKVDDMLAYWTTESDGAITSFSRVGTIKAFDSTADIPASQGCGIRTPDTLWNQARLLFPGVDFSTPGNHLIVLLGDECGNAGPVGQAQVGTSIANGGMSMVTVDDTFKQVGVHELGHNFGLEHANLDTCPTPSVCEYYDLYSPMSLAVSGGAFEPPALGTLFRSELGLTDTVTTVSLPADSLLHTQAVALSPRSSADGTRGLLVTDPVTGTTYSVDLRSRTLRDADTFYGSGFTISDDLRYPLGVVIERQTTIAGTPNATYLMTHSFGGRDIGAFAAGEAFEPSAGLKVAVNALSSTSASVTVTVKRPTVASSAPTLSSTPKVGVLVTAIEGTWDSQAFNYQWRLDGVAIPGATQRTYKPTVAGKTLAVEVTGTRTGYLSATRTSSGTVVARGTFTTVLPTITGTPKVGYTLRAHHGIWSPTPTWRYRWYSNGSPISGATSSYYVVTKPRVGQRITVKVTGSKAYYVTASRTSARTSTVTR</sequence>
<keyword evidence="1" id="KW-0732">Signal</keyword>
<dbReference type="Gene3D" id="2.60.40.2700">
    <property type="match status" value="2"/>
</dbReference>
<protein>
    <recommendedName>
        <fullName evidence="4">Peptidase M11 gametolysin domain-containing protein</fullName>
    </recommendedName>
</protein>
<comment type="caution">
    <text evidence="2">The sequence shown here is derived from an EMBL/GenBank/DDBJ whole genome shotgun (WGS) entry which is preliminary data.</text>
</comment>
<feature type="signal peptide" evidence="1">
    <location>
        <begin position="1"/>
        <end position="27"/>
    </location>
</feature>
<dbReference type="SUPFAM" id="SSF55486">
    <property type="entry name" value="Metalloproteases ('zincins'), catalytic domain"/>
    <property type="match status" value="1"/>
</dbReference>
<keyword evidence="3" id="KW-1185">Reference proteome</keyword>